<accession>A0A9W8D1C5</accession>
<gene>
    <name evidence="2" type="ORF">LPJ61_000729</name>
</gene>
<name>A0A9W8D1C5_9FUNG</name>
<evidence type="ECO:0000256" key="1">
    <source>
        <dbReference type="SAM" id="MobiDB-lite"/>
    </source>
</evidence>
<dbReference type="Proteomes" id="UP001143981">
    <property type="component" value="Unassembled WGS sequence"/>
</dbReference>
<protein>
    <submittedName>
        <fullName evidence="2">Uncharacterized protein</fullName>
    </submittedName>
</protein>
<evidence type="ECO:0000313" key="3">
    <source>
        <dbReference type="Proteomes" id="UP001143981"/>
    </source>
</evidence>
<comment type="caution">
    <text evidence="2">The sequence shown here is derived from an EMBL/GenBank/DDBJ whole genome shotgun (WGS) entry which is preliminary data.</text>
</comment>
<reference evidence="2" key="1">
    <citation type="submission" date="2022-07" db="EMBL/GenBank/DDBJ databases">
        <title>Phylogenomic reconstructions and comparative analyses of Kickxellomycotina fungi.</title>
        <authorList>
            <person name="Reynolds N.K."/>
            <person name="Stajich J.E."/>
            <person name="Barry K."/>
            <person name="Grigoriev I.V."/>
            <person name="Crous P."/>
            <person name="Smith M.E."/>
        </authorList>
    </citation>
    <scope>NUCLEOTIDE SEQUENCE</scope>
    <source>
        <strain evidence="2">BCRC 34381</strain>
    </source>
</reference>
<feature type="region of interest" description="Disordered" evidence="1">
    <location>
        <begin position="1"/>
        <end position="33"/>
    </location>
</feature>
<dbReference type="EMBL" id="JANBOI010000041">
    <property type="protein sequence ID" value="KAJ1735099.1"/>
    <property type="molecule type" value="Genomic_DNA"/>
</dbReference>
<evidence type="ECO:0000313" key="2">
    <source>
        <dbReference type="EMBL" id="KAJ1735099.1"/>
    </source>
</evidence>
<organism evidence="2 3">
    <name type="scientific">Coemansia biformis</name>
    <dbReference type="NCBI Taxonomy" id="1286918"/>
    <lineage>
        <taxon>Eukaryota</taxon>
        <taxon>Fungi</taxon>
        <taxon>Fungi incertae sedis</taxon>
        <taxon>Zoopagomycota</taxon>
        <taxon>Kickxellomycotina</taxon>
        <taxon>Kickxellomycetes</taxon>
        <taxon>Kickxellales</taxon>
        <taxon>Kickxellaceae</taxon>
        <taxon>Coemansia</taxon>
    </lineage>
</organism>
<proteinExistence type="predicted"/>
<sequence length="383" mass="39527">MPRHSKRDAAGGATAGPEGSKRARTGTGESGVAHVDTCDDGECTGCVAGAVQLDSDVLGLPASELLAAAEQEEAEGTDRGVVTRLYEAALAKFDGEQSLPHAWALLRLAEYVDYCEYSRQALSVADKAAADGASSDSRAQALVIKGRARVLEACLNQDNWSDPRDYEGDEGSSSDEDARQQIAGKEELQRGLDELAEGLRLLGNTGAGARIAAGTVVSLTARHARHSLVGELRLATMDSALALACRCLGWAQDGSGDSADGAGREPGAGSTAQEAAAADANLALAACKAAVYWALAASERAVDGSDIETKTRPAAAYLEASDADAECCKLHAQILIVLSGTLDDEDAAIKAFDAAVAALERARQLNPGDMDVVSQLEDLGVGV</sequence>
<dbReference type="OrthoDB" id="5573535at2759"/>
<keyword evidence="3" id="KW-1185">Reference proteome</keyword>
<dbReference type="AlphaFoldDB" id="A0A9W8D1C5"/>